<dbReference type="Gene3D" id="3.90.920.10">
    <property type="entry name" value="DNA primase, PRIM domain"/>
    <property type="match status" value="1"/>
</dbReference>
<dbReference type="Pfam" id="PF01896">
    <property type="entry name" value="DNA_primase_S"/>
    <property type="match status" value="1"/>
</dbReference>
<dbReference type="AlphaFoldDB" id="A0A813G4P3"/>
<keyword evidence="3 10" id="KW-0639">Primosome</keyword>
<evidence type="ECO:0000256" key="4">
    <source>
        <dbReference type="ARBA" id="ARBA00022679"/>
    </source>
</evidence>
<keyword evidence="6 10" id="KW-0235">DNA replication</keyword>
<reference evidence="12" key="1">
    <citation type="submission" date="2021-02" db="EMBL/GenBank/DDBJ databases">
        <authorList>
            <person name="Dougan E. K."/>
            <person name="Rhodes N."/>
            <person name="Thang M."/>
            <person name="Chan C."/>
        </authorList>
    </citation>
    <scope>NUCLEOTIDE SEQUENCE</scope>
</reference>
<feature type="region of interest" description="Disordered" evidence="11">
    <location>
        <begin position="1"/>
        <end position="28"/>
    </location>
</feature>
<dbReference type="Proteomes" id="UP000654075">
    <property type="component" value="Unassembled WGS sequence"/>
</dbReference>
<keyword evidence="9" id="KW-0804">Transcription</keyword>
<keyword evidence="7" id="KW-0479">Metal-binding</keyword>
<dbReference type="PANTHER" id="PTHR10536">
    <property type="entry name" value="DNA PRIMASE SMALL SUBUNIT"/>
    <property type="match status" value="1"/>
</dbReference>
<dbReference type="GO" id="GO:0046872">
    <property type="term" value="F:metal ion binding"/>
    <property type="evidence" value="ECO:0007669"/>
    <property type="project" value="UniProtKB-KW"/>
</dbReference>
<evidence type="ECO:0000313" key="13">
    <source>
        <dbReference type="Proteomes" id="UP000654075"/>
    </source>
</evidence>
<evidence type="ECO:0000256" key="6">
    <source>
        <dbReference type="ARBA" id="ARBA00022705"/>
    </source>
</evidence>
<evidence type="ECO:0000256" key="9">
    <source>
        <dbReference type="ARBA" id="ARBA00023163"/>
    </source>
</evidence>
<dbReference type="EC" id="2.7.7.-" evidence="10"/>
<keyword evidence="4 10" id="KW-0808">Transferase</keyword>
<dbReference type="OrthoDB" id="19606at2759"/>
<dbReference type="NCBIfam" id="TIGR00335">
    <property type="entry name" value="primase_sml"/>
    <property type="match status" value="1"/>
</dbReference>
<dbReference type="InterPro" id="IPR014052">
    <property type="entry name" value="DNA_primase_ssu_euk/arc"/>
</dbReference>
<keyword evidence="2 10" id="KW-0240">DNA-directed RNA polymerase</keyword>
<evidence type="ECO:0000256" key="1">
    <source>
        <dbReference type="ARBA" id="ARBA00009762"/>
    </source>
</evidence>
<evidence type="ECO:0000256" key="5">
    <source>
        <dbReference type="ARBA" id="ARBA00022695"/>
    </source>
</evidence>
<keyword evidence="13" id="KW-1185">Reference proteome</keyword>
<evidence type="ECO:0000256" key="3">
    <source>
        <dbReference type="ARBA" id="ARBA00022515"/>
    </source>
</evidence>
<accession>A0A813G4P3</accession>
<gene>
    <name evidence="12" type="ORF">PGLA1383_LOCUS39375</name>
</gene>
<sequence>MVAEPQDAQKRKLDEEGGGDAKRAAAGGAAPMEVDGAMVMRNEDFSPQLLRIYYDRLFPFLQMFRWLSYRNDPKSSSAAVQKDFFLRREFTFVLQGDIYCRYQCFKDAEEYKAKVMAQQPVRMEIGAVYTHPPKHHNTVIKDAYKPVERELVFDIDMDDYDEIRTCCTGATLCSKCWTFMKAAIQILRRALTEDFGFQHLLFVYSGRRGVHCWVSDTVARKLNNEQRSAVAEYLTMVSSGAGKSRADLRMNGCEELHPAVQGAYDICKKWFRDDANGILASQDILRKGPHLANILEPMSIAEKETISKYVETHPQANSLEIWTQLEKIADERAQSAVTFKQKADAKMMLKDVVIQYTSPRLDINVSKQMNHLLKSPFVVHPKTGRVCVPIDPDHVNDFNPLEVPTVGRLIEELNKSGDIRETSLRPYTHFFEVNFLQKLEKATAEEMRSTAGVDFTDF</sequence>
<dbReference type="InterPro" id="IPR002755">
    <property type="entry name" value="DNA_primase_S"/>
</dbReference>
<dbReference type="CDD" id="cd04860">
    <property type="entry name" value="AE_Prim_S"/>
    <property type="match status" value="1"/>
</dbReference>
<evidence type="ECO:0000256" key="7">
    <source>
        <dbReference type="ARBA" id="ARBA00022723"/>
    </source>
</evidence>
<dbReference type="FunFam" id="3.90.920.10:FF:000003">
    <property type="entry name" value="DNA primase"/>
    <property type="match status" value="1"/>
</dbReference>
<dbReference type="EMBL" id="CAJNNV010027834">
    <property type="protein sequence ID" value="CAE8621856.1"/>
    <property type="molecule type" value="Genomic_DNA"/>
</dbReference>
<comment type="caution">
    <text evidence="12">The sequence shown here is derived from an EMBL/GenBank/DDBJ whole genome shotgun (WGS) entry which is preliminary data.</text>
</comment>
<evidence type="ECO:0000256" key="10">
    <source>
        <dbReference type="RuleBase" id="RU003514"/>
    </source>
</evidence>
<evidence type="ECO:0000256" key="11">
    <source>
        <dbReference type="SAM" id="MobiDB-lite"/>
    </source>
</evidence>
<evidence type="ECO:0000256" key="8">
    <source>
        <dbReference type="ARBA" id="ARBA00022833"/>
    </source>
</evidence>
<dbReference type="OMA" id="NVTRGFN"/>
<dbReference type="SUPFAM" id="SSF56747">
    <property type="entry name" value="Prim-pol domain"/>
    <property type="match status" value="1"/>
</dbReference>
<proteinExistence type="inferred from homology"/>
<evidence type="ECO:0000313" key="12">
    <source>
        <dbReference type="EMBL" id="CAE8621856.1"/>
    </source>
</evidence>
<dbReference type="GO" id="GO:0003899">
    <property type="term" value="F:DNA-directed RNA polymerase activity"/>
    <property type="evidence" value="ECO:0007669"/>
    <property type="project" value="InterPro"/>
</dbReference>
<evidence type="ECO:0000256" key="2">
    <source>
        <dbReference type="ARBA" id="ARBA00022478"/>
    </source>
</evidence>
<organism evidence="12 13">
    <name type="scientific">Polarella glacialis</name>
    <name type="common">Dinoflagellate</name>
    <dbReference type="NCBI Taxonomy" id="89957"/>
    <lineage>
        <taxon>Eukaryota</taxon>
        <taxon>Sar</taxon>
        <taxon>Alveolata</taxon>
        <taxon>Dinophyceae</taxon>
        <taxon>Suessiales</taxon>
        <taxon>Suessiaceae</taxon>
        <taxon>Polarella</taxon>
    </lineage>
</organism>
<protein>
    <recommendedName>
        <fullName evidence="10">DNA primase</fullName>
        <ecNumber evidence="10">2.7.7.-</ecNumber>
    </recommendedName>
</protein>
<keyword evidence="5" id="KW-0548">Nucleotidyltransferase</keyword>
<dbReference type="GO" id="GO:0006269">
    <property type="term" value="P:DNA replication, synthesis of primer"/>
    <property type="evidence" value="ECO:0007669"/>
    <property type="project" value="UniProtKB-KW"/>
</dbReference>
<feature type="compositionally biased region" description="Basic and acidic residues" evidence="11">
    <location>
        <begin position="7"/>
        <end position="23"/>
    </location>
</feature>
<keyword evidence="8" id="KW-0862">Zinc</keyword>
<name>A0A813G4P3_POLGL</name>
<comment type="similarity">
    <text evidence="1 10">Belongs to the eukaryotic-type primase small subunit family.</text>
</comment>
<dbReference type="GO" id="GO:0005658">
    <property type="term" value="C:alpha DNA polymerase:primase complex"/>
    <property type="evidence" value="ECO:0007669"/>
    <property type="project" value="UniProtKB-ARBA"/>
</dbReference>